<dbReference type="GO" id="GO:0009307">
    <property type="term" value="P:DNA restriction-modification system"/>
    <property type="evidence" value="ECO:0007669"/>
    <property type="project" value="UniProtKB-KW"/>
</dbReference>
<feature type="domain" description="Type I restriction modification DNA specificity" evidence="4">
    <location>
        <begin position="235"/>
        <end position="406"/>
    </location>
</feature>
<sequence length="428" mass="47786">MKIDRRPALVPKLRFPEFRDAGAWKTQTLGTVAAISTEKVGDNTCIPMSITSGVGLVSQMEKFGRVIAGSSYKNYLLLKKNDFAYNKSATKEYPEGFIALYSGDELAAVPNSIFTCFRIKGDSPAPLYLNYLLIGNLHGQWLRKFIQVGARAHGSLSVDEDDLLALPVPLPQGETSLQEQQKIADCLSSVDELIAAQSRKLDALKTHKKGLMQQLFPLEGETQPRFRFPEFQDAVEWEEKTLGEIVEVASGLVDPTKPPYCDMPHIGGENIESHTGDLQGVKTARELGLISGKYFFDGRDVLYSKIRPALNKVAIPDFEGICSADIYPLRPSNQKLNRQYLAYLLRSEGFLEYAIKHSDRSKIPKVNRDSLLAYELVIPCRSEQQRIADCLTSLDDLITAHTQKLDAFKTHKKGLMQRLFPSQAEVDA</sequence>
<evidence type="ECO:0000256" key="3">
    <source>
        <dbReference type="ARBA" id="ARBA00023125"/>
    </source>
</evidence>
<evidence type="ECO:0000256" key="1">
    <source>
        <dbReference type="ARBA" id="ARBA00010923"/>
    </source>
</evidence>
<protein>
    <submittedName>
        <fullName evidence="5">Restriction endonuclease subunit S</fullName>
    </submittedName>
</protein>
<keyword evidence="5" id="KW-0255">Endonuclease</keyword>
<keyword evidence="2" id="KW-0680">Restriction system</keyword>
<dbReference type="SUPFAM" id="SSF116734">
    <property type="entry name" value="DNA methylase specificity domain"/>
    <property type="match status" value="2"/>
</dbReference>
<dbReference type="InterPro" id="IPR000055">
    <property type="entry name" value="Restrct_endonuc_typeI_TRD"/>
</dbReference>
<dbReference type="InterPro" id="IPR044946">
    <property type="entry name" value="Restrct_endonuc_typeI_TRD_sf"/>
</dbReference>
<dbReference type="PANTHER" id="PTHR30408:SF12">
    <property type="entry name" value="TYPE I RESTRICTION ENZYME MJAVIII SPECIFICITY SUBUNIT"/>
    <property type="match status" value="1"/>
</dbReference>
<proteinExistence type="inferred from homology"/>
<accession>A0A7X4KQI7</accession>
<evidence type="ECO:0000256" key="2">
    <source>
        <dbReference type="ARBA" id="ARBA00022747"/>
    </source>
</evidence>
<dbReference type="GO" id="GO:0004519">
    <property type="term" value="F:endonuclease activity"/>
    <property type="evidence" value="ECO:0007669"/>
    <property type="project" value="UniProtKB-KW"/>
</dbReference>
<keyword evidence="3" id="KW-0238">DNA-binding</keyword>
<gene>
    <name evidence="5" type="ORF">GTP77_28675</name>
</gene>
<comment type="caution">
    <text evidence="5">The sequence shown here is derived from an EMBL/GenBank/DDBJ whole genome shotgun (WGS) entry which is preliminary data.</text>
</comment>
<dbReference type="Pfam" id="PF01420">
    <property type="entry name" value="Methylase_S"/>
    <property type="match status" value="1"/>
</dbReference>
<evidence type="ECO:0000313" key="5">
    <source>
        <dbReference type="EMBL" id="MYN11292.1"/>
    </source>
</evidence>
<reference evidence="5 6" key="1">
    <citation type="submission" date="2019-12" db="EMBL/GenBank/DDBJ databases">
        <title>Novel species isolated from a subtropical stream in China.</title>
        <authorList>
            <person name="Lu H."/>
        </authorList>
    </citation>
    <scope>NUCLEOTIDE SEQUENCE [LARGE SCALE GENOMIC DNA]</scope>
    <source>
        <strain evidence="5 6">FT127W</strain>
    </source>
</reference>
<keyword evidence="5" id="KW-0378">Hydrolase</keyword>
<dbReference type="GO" id="GO:0003677">
    <property type="term" value="F:DNA binding"/>
    <property type="evidence" value="ECO:0007669"/>
    <property type="project" value="UniProtKB-KW"/>
</dbReference>
<dbReference type="InterPro" id="IPR052021">
    <property type="entry name" value="Type-I_RS_S_subunit"/>
</dbReference>
<evidence type="ECO:0000259" key="4">
    <source>
        <dbReference type="Pfam" id="PF01420"/>
    </source>
</evidence>
<dbReference type="Gene3D" id="3.90.220.20">
    <property type="entry name" value="DNA methylase specificity domains"/>
    <property type="match status" value="3"/>
</dbReference>
<comment type="similarity">
    <text evidence="1">Belongs to the type-I restriction system S methylase family.</text>
</comment>
<dbReference type="EMBL" id="WWCU01000065">
    <property type="protein sequence ID" value="MYN11292.1"/>
    <property type="molecule type" value="Genomic_DNA"/>
</dbReference>
<evidence type="ECO:0000313" key="6">
    <source>
        <dbReference type="Proteomes" id="UP000450676"/>
    </source>
</evidence>
<name>A0A7X4KQI7_9BURK</name>
<keyword evidence="5" id="KW-0540">Nuclease</keyword>
<organism evidence="5 6">
    <name type="scientific">Pseudoduganella aquatica</name>
    <dbReference type="NCBI Taxonomy" id="2660641"/>
    <lineage>
        <taxon>Bacteria</taxon>
        <taxon>Pseudomonadati</taxon>
        <taxon>Pseudomonadota</taxon>
        <taxon>Betaproteobacteria</taxon>
        <taxon>Burkholderiales</taxon>
        <taxon>Oxalobacteraceae</taxon>
        <taxon>Telluria group</taxon>
        <taxon>Pseudoduganella</taxon>
    </lineage>
</organism>
<dbReference type="Proteomes" id="UP000450676">
    <property type="component" value="Unassembled WGS sequence"/>
</dbReference>
<keyword evidence="6" id="KW-1185">Reference proteome</keyword>
<dbReference type="AlphaFoldDB" id="A0A7X4KQI7"/>
<dbReference type="PANTHER" id="PTHR30408">
    <property type="entry name" value="TYPE-1 RESTRICTION ENZYME ECOKI SPECIFICITY PROTEIN"/>
    <property type="match status" value="1"/>
</dbReference>